<evidence type="ECO:0000313" key="1">
    <source>
        <dbReference type="EMBL" id="KAL1528536.1"/>
    </source>
</evidence>
<organism evidence="1 2">
    <name type="scientific">Prymnesium parvum</name>
    <name type="common">Toxic golden alga</name>
    <dbReference type="NCBI Taxonomy" id="97485"/>
    <lineage>
        <taxon>Eukaryota</taxon>
        <taxon>Haptista</taxon>
        <taxon>Haptophyta</taxon>
        <taxon>Prymnesiophyceae</taxon>
        <taxon>Prymnesiales</taxon>
        <taxon>Prymnesiaceae</taxon>
        <taxon>Prymnesium</taxon>
    </lineage>
</organism>
<comment type="caution">
    <text evidence="1">The sequence shown here is derived from an EMBL/GenBank/DDBJ whole genome shotgun (WGS) entry which is preliminary data.</text>
</comment>
<proteinExistence type="predicted"/>
<evidence type="ECO:0000313" key="2">
    <source>
        <dbReference type="Proteomes" id="UP001515480"/>
    </source>
</evidence>
<keyword evidence="2" id="KW-1185">Reference proteome</keyword>
<reference evidence="1 2" key="1">
    <citation type="journal article" date="2024" name="Science">
        <title>Giant polyketide synthase enzymes in the biosynthesis of giant marine polyether toxins.</title>
        <authorList>
            <person name="Fallon T.R."/>
            <person name="Shende V.V."/>
            <person name="Wierzbicki I.H."/>
            <person name="Pendleton A.L."/>
            <person name="Watervoot N.F."/>
            <person name="Auber R.P."/>
            <person name="Gonzalez D.J."/>
            <person name="Wisecaver J.H."/>
            <person name="Moore B.S."/>
        </authorList>
    </citation>
    <scope>NUCLEOTIDE SEQUENCE [LARGE SCALE GENOMIC DNA]</scope>
    <source>
        <strain evidence="1 2">12B1</strain>
    </source>
</reference>
<dbReference type="EMBL" id="JBGBPQ010000002">
    <property type="protein sequence ID" value="KAL1528536.1"/>
    <property type="molecule type" value="Genomic_DNA"/>
</dbReference>
<sequence>MAPCSKCRSSRTEVKIRSSWVSFPSIRFAIAKIRLCQSSRDLSARRRSSRAWIAVATTTQKSSTIVFSLSVKQRCAVISDDAAELAVSGNCRVTWSTAFTVFAPLMPNTGA</sequence>
<dbReference type="Proteomes" id="UP001515480">
    <property type="component" value="Unassembled WGS sequence"/>
</dbReference>
<protein>
    <submittedName>
        <fullName evidence="1">Uncharacterized protein</fullName>
    </submittedName>
</protein>
<gene>
    <name evidence="1" type="ORF">AB1Y20_009879</name>
</gene>
<accession>A0AB34K6B1</accession>
<name>A0AB34K6B1_PRYPA</name>
<dbReference type="AlphaFoldDB" id="A0AB34K6B1"/>